<dbReference type="PANTHER" id="PTHR39063:SF1">
    <property type="entry name" value="OFD1 CENTRIOLE AND CENTRIOLAR SATELLITE PROTEIN"/>
    <property type="match status" value="1"/>
</dbReference>
<dbReference type="GO" id="GO:0005576">
    <property type="term" value="C:extracellular region"/>
    <property type="evidence" value="ECO:0007669"/>
    <property type="project" value="GOC"/>
</dbReference>
<keyword evidence="3" id="KW-1185">Reference proteome</keyword>
<evidence type="ECO:0000313" key="2">
    <source>
        <dbReference type="Ensembl" id="ENSEBUP00000025998.1"/>
    </source>
</evidence>
<dbReference type="Proteomes" id="UP000694388">
    <property type="component" value="Unplaced"/>
</dbReference>
<dbReference type="GO" id="GO:0036064">
    <property type="term" value="C:ciliary basal body"/>
    <property type="evidence" value="ECO:0007669"/>
    <property type="project" value="TreeGrafter"/>
</dbReference>
<reference evidence="2" key="1">
    <citation type="submission" date="2025-08" db="UniProtKB">
        <authorList>
            <consortium name="Ensembl"/>
        </authorList>
    </citation>
    <scope>IDENTIFICATION</scope>
</reference>
<dbReference type="GO" id="GO:0060287">
    <property type="term" value="P:epithelial cilium movement involved in determination of left/right asymmetry"/>
    <property type="evidence" value="ECO:0007669"/>
    <property type="project" value="TreeGrafter"/>
</dbReference>
<dbReference type="PROSITE" id="PS50896">
    <property type="entry name" value="LISH"/>
    <property type="match status" value="1"/>
</dbReference>
<name>A0A8C4X1K7_EPTBU</name>
<dbReference type="GeneTree" id="ENSGT00940000174370"/>
<dbReference type="InterPro" id="IPR006594">
    <property type="entry name" value="LisH"/>
</dbReference>
<dbReference type="Ensembl" id="ENSEBUT00000026574.1">
    <property type="protein sequence ID" value="ENSEBUP00000025998.1"/>
    <property type="gene ID" value="ENSEBUG00000016022.1"/>
</dbReference>
<dbReference type="Pfam" id="PF16045">
    <property type="entry name" value="LisH_2"/>
    <property type="match status" value="1"/>
</dbReference>
<protein>
    <recommendedName>
        <fullName evidence="4">LisH domain-containing protein</fullName>
    </recommendedName>
</protein>
<evidence type="ECO:0000256" key="1">
    <source>
        <dbReference type="SAM" id="MobiDB-lite"/>
    </source>
</evidence>
<accession>A0A8C4X1K7</accession>
<dbReference type="PANTHER" id="PTHR39063">
    <property type="entry name" value="ORAL-FACIAL-DIGITAL SYNDROME 1 PROTEIN HOMOLOG"/>
    <property type="match status" value="1"/>
</dbReference>
<organism evidence="2 3">
    <name type="scientific">Eptatretus burgeri</name>
    <name type="common">Inshore hagfish</name>
    <dbReference type="NCBI Taxonomy" id="7764"/>
    <lineage>
        <taxon>Eukaryota</taxon>
        <taxon>Metazoa</taxon>
        <taxon>Chordata</taxon>
        <taxon>Craniata</taxon>
        <taxon>Vertebrata</taxon>
        <taxon>Cyclostomata</taxon>
        <taxon>Myxini</taxon>
        <taxon>Myxiniformes</taxon>
        <taxon>Myxinidae</taxon>
        <taxon>Eptatretinae</taxon>
        <taxon>Eptatretus</taxon>
    </lineage>
</organism>
<evidence type="ECO:0008006" key="4">
    <source>
        <dbReference type="Google" id="ProtNLM"/>
    </source>
</evidence>
<proteinExistence type="predicted"/>
<evidence type="ECO:0000313" key="3">
    <source>
        <dbReference type="Proteomes" id="UP000694388"/>
    </source>
</evidence>
<feature type="region of interest" description="Disordered" evidence="1">
    <location>
        <begin position="1"/>
        <end position="25"/>
    </location>
</feature>
<sequence length="142" mass="15849">MQSERSHSRGKGTRTSQGDRAPGMSEAQLREGLCAEFRDRGMLDTLKSHLRNQLIQELSPWERGLGAMGGRPPEGLLRTAADSLVYHHLRRCRYDYSLSVFGPESGLRGDRVRAMSNPIVPTELNAFIVRVCVALAVLICFH</sequence>
<dbReference type="AlphaFoldDB" id="A0A8C4X1K7"/>
<reference evidence="2" key="2">
    <citation type="submission" date="2025-09" db="UniProtKB">
        <authorList>
            <consortium name="Ensembl"/>
        </authorList>
    </citation>
    <scope>IDENTIFICATION</scope>
</reference>
<dbReference type="GO" id="GO:0005813">
    <property type="term" value="C:centrosome"/>
    <property type="evidence" value="ECO:0007669"/>
    <property type="project" value="TreeGrafter"/>
</dbReference>
<dbReference type="InterPro" id="IPR055289">
    <property type="entry name" value="OFD1"/>
</dbReference>